<evidence type="ECO:0000313" key="2">
    <source>
        <dbReference type="EMBL" id="MBA4646545.1"/>
    </source>
</evidence>
<feature type="region of interest" description="Disordered" evidence="1">
    <location>
        <begin position="77"/>
        <end position="97"/>
    </location>
</feature>
<protein>
    <submittedName>
        <fullName evidence="2">Uncharacterized protein</fullName>
    </submittedName>
</protein>
<evidence type="ECO:0000256" key="1">
    <source>
        <dbReference type="SAM" id="MobiDB-lite"/>
    </source>
</evidence>
<organism evidence="2">
    <name type="scientific">Opuntia streptacantha</name>
    <name type="common">Prickly pear cactus</name>
    <name type="synonym">Opuntia cardona</name>
    <dbReference type="NCBI Taxonomy" id="393608"/>
    <lineage>
        <taxon>Eukaryota</taxon>
        <taxon>Viridiplantae</taxon>
        <taxon>Streptophyta</taxon>
        <taxon>Embryophyta</taxon>
        <taxon>Tracheophyta</taxon>
        <taxon>Spermatophyta</taxon>
        <taxon>Magnoliopsida</taxon>
        <taxon>eudicotyledons</taxon>
        <taxon>Gunneridae</taxon>
        <taxon>Pentapetalae</taxon>
        <taxon>Caryophyllales</taxon>
        <taxon>Cactineae</taxon>
        <taxon>Cactaceae</taxon>
        <taxon>Opuntioideae</taxon>
        <taxon>Opuntia</taxon>
    </lineage>
</organism>
<name>A0A7C9DRW2_OPUST</name>
<reference evidence="2" key="2">
    <citation type="submission" date="2020-07" db="EMBL/GenBank/DDBJ databases">
        <authorList>
            <person name="Vera ALvarez R."/>
            <person name="Arias-Moreno D.M."/>
            <person name="Jimenez-Jacinto V."/>
            <person name="Jimenez-Bremont J.F."/>
            <person name="Swaminathan K."/>
            <person name="Moose S.P."/>
            <person name="Guerrero-Gonzalez M.L."/>
            <person name="Marino-Ramirez L."/>
            <person name="Landsman D."/>
            <person name="Rodriguez-Kessler M."/>
            <person name="Delgado-Sanchez P."/>
        </authorList>
    </citation>
    <scope>NUCLEOTIDE SEQUENCE</scope>
    <source>
        <tissue evidence="2">Cladode</tissue>
    </source>
</reference>
<accession>A0A7C9DRW2</accession>
<sequence length="132" mass="14699">MSSSVASIESNTFSFTGLMTSPLTDFFAHNDDESLPNAYQNHEITNTTTTHDNNNRWGGFEQLVEVPKFKSLAPASLSVSHHDHHHDQSAPPVSPSSFFTTPHSFSPSIFLDSPILNVSHSPFETNRNWINE</sequence>
<dbReference type="AlphaFoldDB" id="A0A7C9DRW2"/>
<dbReference type="EMBL" id="GISG01146745">
    <property type="protein sequence ID" value="MBA4646545.1"/>
    <property type="molecule type" value="Transcribed_RNA"/>
</dbReference>
<reference evidence="2" key="1">
    <citation type="journal article" date="2013" name="J. Plant Res.">
        <title>Effect of fungi and light on seed germination of three Opuntia species from semiarid lands of central Mexico.</title>
        <authorList>
            <person name="Delgado-Sanchez P."/>
            <person name="Jimenez-Bremont J.F."/>
            <person name="Guerrero-Gonzalez Mde L."/>
            <person name="Flores J."/>
        </authorList>
    </citation>
    <scope>NUCLEOTIDE SEQUENCE</scope>
    <source>
        <tissue evidence="2">Cladode</tissue>
    </source>
</reference>
<proteinExistence type="predicted"/>